<dbReference type="SUPFAM" id="SSF46785">
    <property type="entry name" value="Winged helix' DNA-binding domain"/>
    <property type="match status" value="1"/>
</dbReference>
<proteinExistence type="predicted"/>
<evidence type="ECO:0000256" key="3">
    <source>
        <dbReference type="ARBA" id="ARBA00023242"/>
    </source>
</evidence>
<dbReference type="GO" id="GO:0005634">
    <property type="term" value="C:nucleus"/>
    <property type="evidence" value="ECO:0007669"/>
    <property type="project" value="UniProtKB-SubCell"/>
</dbReference>
<dbReference type="EMBL" id="BLLK01000020">
    <property type="protein sequence ID" value="GFH45556.1"/>
    <property type="molecule type" value="Genomic_DNA"/>
</dbReference>
<evidence type="ECO:0000259" key="4">
    <source>
        <dbReference type="Pfam" id="PF00447"/>
    </source>
</evidence>
<dbReference type="Pfam" id="PF00447">
    <property type="entry name" value="HSF_DNA-bind"/>
    <property type="match status" value="1"/>
</dbReference>
<dbReference type="GO" id="GO:0003700">
    <property type="term" value="F:DNA-binding transcription factor activity"/>
    <property type="evidence" value="ECO:0007669"/>
    <property type="project" value="InterPro"/>
</dbReference>
<evidence type="ECO:0000256" key="1">
    <source>
        <dbReference type="ARBA" id="ARBA00004123"/>
    </source>
</evidence>
<keyword evidence="3" id="KW-0539">Nucleus</keyword>
<dbReference type="InterPro" id="IPR036388">
    <property type="entry name" value="WH-like_DNA-bd_sf"/>
</dbReference>
<keyword evidence="6" id="KW-1185">Reference proteome</keyword>
<feature type="domain" description="HSF-type DNA-binding" evidence="4">
    <location>
        <begin position="77"/>
        <end position="166"/>
    </location>
</feature>
<evidence type="ECO:0000313" key="5">
    <source>
        <dbReference type="EMBL" id="GFH45556.1"/>
    </source>
</evidence>
<name>A0AAD3H098_9STRA</name>
<evidence type="ECO:0000256" key="2">
    <source>
        <dbReference type="ARBA" id="ARBA00023125"/>
    </source>
</evidence>
<dbReference type="InterPro" id="IPR036390">
    <property type="entry name" value="WH_DNA-bd_sf"/>
</dbReference>
<dbReference type="InterPro" id="IPR000232">
    <property type="entry name" value="HSF_DNA-bd"/>
</dbReference>
<evidence type="ECO:0000313" key="6">
    <source>
        <dbReference type="Proteomes" id="UP001054902"/>
    </source>
</evidence>
<comment type="subcellular location">
    <subcellularLocation>
        <location evidence="1">Nucleus</location>
    </subcellularLocation>
</comment>
<organism evidence="5 6">
    <name type="scientific">Chaetoceros tenuissimus</name>
    <dbReference type="NCBI Taxonomy" id="426638"/>
    <lineage>
        <taxon>Eukaryota</taxon>
        <taxon>Sar</taxon>
        <taxon>Stramenopiles</taxon>
        <taxon>Ochrophyta</taxon>
        <taxon>Bacillariophyta</taxon>
        <taxon>Coscinodiscophyceae</taxon>
        <taxon>Chaetocerotophycidae</taxon>
        <taxon>Chaetocerotales</taxon>
        <taxon>Chaetocerotaceae</taxon>
        <taxon>Chaetoceros</taxon>
    </lineage>
</organism>
<keyword evidence="2" id="KW-0238">DNA-binding</keyword>
<comment type="caution">
    <text evidence="5">The sequence shown here is derived from an EMBL/GenBank/DDBJ whole genome shotgun (WGS) entry which is preliminary data.</text>
</comment>
<reference evidence="5 6" key="1">
    <citation type="journal article" date="2021" name="Sci. Rep.">
        <title>The genome of the diatom Chaetoceros tenuissimus carries an ancient integrated fragment of an extant virus.</title>
        <authorList>
            <person name="Hongo Y."/>
            <person name="Kimura K."/>
            <person name="Takaki Y."/>
            <person name="Yoshida Y."/>
            <person name="Baba S."/>
            <person name="Kobayashi G."/>
            <person name="Nagasaki K."/>
            <person name="Hano T."/>
            <person name="Tomaru Y."/>
        </authorList>
    </citation>
    <scope>NUCLEOTIDE SEQUENCE [LARGE SCALE GENOMIC DNA]</scope>
    <source>
        <strain evidence="5 6">NIES-3715</strain>
    </source>
</reference>
<dbReference type="Gene3D" id="1.10.10.10">
    <property type="entry name" value="Winged helix-like DNA-binding domain superfamily/Winged helix DNA-binding domain"/>
    <property type="match status" value="1"/>
</dbReference>
<sequence>MEPRWNITMDSTARAASALESMKSSGNTSKSAMTKSNYCILSQSNFRRQDREEMWQTKLVKAPSKSYRTSKPVRSMFLFELYCILNNPTYSKVITWSNDGGFFYVLDCMSFEELVMPHHFTEILPRYEEFLQQLIALGFTKFYNKNETLLPCYRKKSFSRSNFISMKQEEDVYHIGRCATFSLLPKHRAYKRVGRKPCLYSQDEDGRLSLKQKYLEKQSVRQSNYIMPESKEELFRSCRSLKFKAYRNTLELKRHILKCRRDHKKIFHIASSFLLHSLVKKKRKRNALFLKQYDIHQHDS</sequence>
<dbReference type="Proteomes" id="UP001054902">
    <property type="component" value="Unassembled WGS sequence"/>
</dbReference>
<dbReference type="AlphaFoldDB" id="A0AAD3H098"/>
<protein>
    <recommendedName>
        <fullName evidence="4">HSF-type DNA-binding domain-containing protein</fullName>
    </recommendedName>
</protein>
<gene>
    <name evidence="5" type="ORF">CTEN210_02030</name>
</gene>
<accession>A0AAD3H098</accession>
<dbReference type="GO" id="GO:0043565">
    <property type="term" value="F:sequence-specific DNA binding"/>
    <property type="evidence" value="ECO:0007669"/>
    <property type="project" value="InterPro"/>
</dbReference>